<feature type="domain" description="GST C-terminal" evidence="3">
    <location>
        <begin position="88"/>
        <end position="217"/>
    </location>
</feature>
<dbReference type="SUPFAM" id="SSF52833">
    <property type="entry name" value="Thioredoxin-like"/>
    <property type="match status" value="1"/>
</dbReference>
<dbReference type="CDD" id="cd03177">
    <property type="entry name" value="GST_C_Delta_Epsilon"/>
    <property type="match status" value="1"/>
</dbReference>
<feature type="domain" description="GST N-terminal" evidence="2">
    <location>
        <begin position="1"/>
        <end position="82"/>
    </location>
</feature>
<dbReference type="InterPro" id="IPR004046">
    <property type="entry name" value="GST_C"/>
</dbReference>
<dbReference type="InterPro" id="IPR036282">
    <property type="entry name" value="Glutathione-S-Trfase_C_sf"/>
</dbReference>
<proteinExistence type="predicted"/>
<dbReference type="Gene3D" id="3.40.30.10">
    <property type="entry name" value="Glutaredoxin"/>
    <property type="match status" value="1"/>
</dbReference>
<dbReference type="PROSITE" id="PS50404">
    <property type="entry name" value="GST_NTER"/>
    <property type="match status" value="1"/>
</dbReference>
<dbReference type="Pfam" id="PF13417">
    <property type="entry name" value="GST_N_3"/>
    <property type="match status" value="1"/>
</dbReference>
<dbReference type="InterPro" id="IPR036249">
    <property type="entry name" value="Thioredoxin-like_sf"/>
</dbReference>
<evidence type="ECO:0000256" key="1">
    <source>
        <dbReference type="ARBA" id="ARBA00011738"/>
    </source>
</evidence>
<dbReference type="SFLD" id="SFLDS00019">
    <property type="entry name" value="Glutathione_Transferase_(cytos"/>
    <property type="match status" value="1"/>
</dbReference>
<evidence type="ECO:0000313" key="4">
    <source>
        <dbReference type="RefSeq" id="XP_028140182.1"/>
    </source>
</evidence>
<name>A0A6P7FZH3_DIAVI</name>
<evidence type="ECO:0000259" key="2">
    <source>
        <dbReference type="PROSITE" id="PS50404"/>
    </source>
</evidence>
<dbReference type="SFLD" id="SFLDG01153">
    <property type="entry name" value="Main.4:_Theta-like"/>
    <property type="match status" value="1"/>
</dbReference>
<dbReference type="PANTHER" id="PTHR43969:SF9">
    <property type="entry name" value="GLUTATHIONE S TRANSFERASE D10, ISOFORM A-RELATED"/>
    <property type="match status" value="1"/>
</dbReference>
<dbReference type="InterPro" id="IPR040079">
    <property type="entry name" value="Glutathione_S-Trfase"/>
</dbReference>
<gene>
    <name evidence="4" type="primary">LOC114334344</name>
</gene>
<dbReference type="GO" id="GO:0004364">
    <property type="term" value="F:glutathione transferase activity"/>
    <property type="evidence" value="ECO:0007669"/>
    <property type="project" value="TreeGrafter"/>
</dbReference>
<dbReference type="InterPro" id="IPR010987">
    <property type="entry name" value="Glutathione-S-Trfase_C-like"/>
</dbReference>
<comment type="subunit">
    <text evidence="1">Homodimer.</text>
</comment>
<dbReference type="RefSeq" id="XP_028140182.1">
    <property type="nucleotide sequence ID" value="XM_028284381.1"/>
</dbReference>
<reference evidence="4" key="1">
    <citation type="submission" date="2025-08" db="UniProtKB">
        <authorList>
            <consortium name="RefSeq"/>
        </authorList>
    </citation>
    <scope>IDENTIFICATION</scope>
    <source>
        <tissue evidence="4">Whole insect</tissue>
    </source>
</reference>
<dbReference type="PANTHER" id="PTHR43969">
    <property type="entry name" value="GLUTATHIONE S TRANSFERASE D10, ISOFORM A-RELATED"/>
    <property type="match status" value="1"/>
</dbReference>
<dbReference type="AlphaFoldDB" id="A0A6P7FZH3"/>
<accession>A0A6P7FZH3</accession>
<dbReference type="SUPFAM" id="SSF47616">
    <property type="entry name" value="GST C-terminal domain-like"/>
    <property type="match status" value="1"/>
</dbReference>
<organism evidence="4">
    <name type="scientific">Diabrotica virgifera virgifera</name>
    <name type="common">western corn rootworm</name>
    <dbReference type="NCBI Taxonomy" id="50390"/>
    <lineage>
        <taxon>Eukaryota</taxon>
        <taxon>Metazoa</taxon>
        <taxon>Ecdysozoa</taxon>
        <taxon>Arthropoda</taxon>
        <taxon>Hexapoda</taxon>
        <taxon>Insecta</taxon>
        <taxon>Pterygota</taxon>
        <taxon>Neoptera</taxon>
        <taxon>Endopterygota</taxon>
        <taxon>Coleoptera</taxon>
        <taxon>Polyphaga</taxon>
        <taxon>Cucujiformia</taxon>
        <taxon>Chrysomeloidea</taxon>
        <taxon>Chrysomelidae</taxon>
        <taxon>Galerucinae</taxon>
        <taxon>Diabroticina</taxon>
        <taxon>Diabroticites</taxon>
        <taxon>Diabrotica</taxon>
    </lineage>
</organism>
<evidence type="ECO:0000259" key="3">
    <source>
        <dbReference type="PROSITE" id="PS50405"/>
    </source>
</evidence>
<dbReference type="SFLD" id="SFLDG00358">
    <property type="entry name" value="Main_(cytGST)"/>
    <property type="match status" value="1"/>
</dbReference>
<sequence length="217" mass="24738">MAPKLYKMNLSPPVRAVLLCSKIANIDMELIDMDLMAGEQMTQDYLKLNPQHTVPLLDDDGFILADSHAIMQYLIETYAEDSPLLPKDIKSRATLNHRLHFDTGILFARGLAITKLIIFESVKEVPEKYIALLDEAIGIVEKFLTQNEWIAGDQMTIADLSCVTNVTTFSYFIPITEERFPKISAWIKRFEDVPHFKEINEGVNDYINVIEAAMNRD</sequence>
<dbReference type="CDD" id="cd03045">
    <property type="entry name" value="GST_N_Delta_Epsilon"/>
    <property type="match status" value="1"/>
</dbReference>
<dbReference type="FunFam" id="3.40.30.10:FF:000034">
    <property type="entry name" value="glutathione S-transferase 1"/>
    <property type="match status" value="1"/>
</dbReference>
<dbReference type="FunFam" id="1.20.1050.10:FF:000007">
    <property type="entry name" value="Glutathione S-transferase 1-1"/>
    <property type="match status" value="1"/>
</dbReference>
<protein>
    <submittedName>
        <fullName evidence="4">Glutathione S-transferase 1-like isoform X2</fullName>
    </submittedName>
</protein>
<dbReference type="Gene3D" id="1.20.1050.10">
    <property type="match status" value="1"/>
</dbReference>
<dbReference type="InterPro" id="IPR004045">
    <property type="entry name" value="Glutathione_S-Trfase_N"/>
</dbReference>
<dbReference type="GO" id="GO:0006749">
    <property type="term" value="P:glutathione metabolic process"/>
    <property type="evidence" value="ECO:0007669"/>
    <property type="project" value="TreeGrafter"/>
</dbReference>
<dbReference type="PROSITE" id="PS50405">
    <property type="entry name" value="GST_CTER"/>
    <property type="match status" value="1"/>
</dbReference>
<dbReference type="Pfam" id="PF00043">
    <property type="entry name" value="GST_C"/>
    <property type="match status" value="1"/>
</dbReference>